<comment type="caution">
    <text evidence="2">The sequence shown here is derived from an EMBL/GenBank/DDBJ whole genome shotgun (WGS) entry which is preliminary data.</text>
</comment>
<sequence length="135" mass="14954">MAGEFRTFTVSGGDLCVPESWLYIWASQESGQVVYVGATRLDPEVRTWMHLNDESSQGGKIRDRYPQVATEPMEVMAFAVPDDVDRAAAKELLVRRFLSAGVLAGNHICDDPIDAIVTPQVEKFVRSVLAELRAN</sequence>
<dbReference type="Proteomes" id="UP000237752">
    <property type="component" value="Unassembled WGS sequence"/>
</dbReference>
<proteinExistence type="predicted"/>
<evidence type="ECO:0000259" key="1">
    <source>
        <dbReference type="PROSITE" id="PS50164"/>
    </source>
</evidence>
<evidence type="ECO:0000313" key="2">
    <source>
        <dbReference type="EMBL" id="PRZ42012.1"/>
    </source>
</evidence>
<feature type="domain" description="GIY-YIG" evidence="1">
    <location>
        <begin position="18"/>
        <end position="103"/>
    </location>
</feature>
<dbReference type="RefSeq" id="WP_106348956.1">
    <property type="nucleotide sequence ID" value="NZ_PVUE01000007.1"/>
</dbReference>
<accession>A0A2T1A087</accession>
<keyword evidence="3" id="KW-1185">Reference proteome</keyword>
<dbReference type="PROSITE" id="PS50164">
    <property type="entry name" value="GIY_YIG"/>
    <property type="match status" value="1"/>
</dbReference>
<organism evidence="2 3">
    <name type="scientific">Antricoccus suffuscus</name>
    <dbReference type="NCBI Taxonomy" id="1629062"/>
    <lineage>
        <taxon>Bacteria</taxon>
        <taxon>Bacillati</taxon>
        <taxon>Actinomycetota</taxon>
        <taxon>Actinomycetes</taxon>
        <taxon>Geodermatophilales</taxon>
        <taxon>Antricoccaceae</taxon>
        <taxon>Antricoccus</taxon>
    </lineage>
</organism>
<reference evidence="2 3" key="1">
    <citation type="submission" date="2018-03" db="EMBL/GenBank/DDBJ databases">
        <title>Genomic Encyclopedia of Archaeal and Bacterial Type Strains, Phase II (KMG-II): from individual species to whole genera.</title>
        <authorList>
            <person name="Goeker M."/>
        </authorList>
    </citation>
    <scope>NUCLEOTIDE SEQUENCE [LARGE SCALE GENOMIC DNA]</scope>
    <source>
        <strain evidence="2 3">DSM 100065</strain>
    </source>
</reference>
<dbReference type="AlphaFoldDB" id="A0A2T1A087"/>
<evidence type="ECO:0000313" key="3">
    <source>
        <dbReference type="Proteomes" id="UP000237752"/>
    </source>
</evidence>
<dbReference type="EMBL" id="PVUE01000007">
    <property type="protein sequence ID" value="PRZ42012.1"/>
    <property type="molecule type" value="Genomic_DNA"/>
</dbReference>
<gene>
    <name evidence="2" type="ORF">CLV47_107140</name>
</gene>
<name>A0A2T1A087_9ACTN</name>
<dbReference type="OrthoDB" id="5080666at2"/>
<protein>
    <recommendedName>
        <fullName evidence="1">GIY-YIG domain-containing protein</fullName>
    </recommendedName>
</protein>
<dbReference type="InterPro" id="IPR000305">
    <property type="entry name" value="GIY-YIG_endonuc"/>
</dbReference>